<protein>
    <submittedName>
        <fullName evidence="2">Uncharacterized protein</fullName>
    </submittedName>
</protein>
<organism evidence="2 3">
    <name type="scientific">Bradyrhizobium barranii</name>
    <dbReference type="NCBI Taxonomy" id="2992140"/>
    <lineage>
        <taxon>Bacteria</taxon>
        <taxon>Pseudomonadati</taxon>
        <taxon>Pseudomonadota</taxon>
        <taxon>Alphaproteobacteria</taxon>
        <taxon>Hyphomicrobiales</taxon>
        <taxon>Nitrobacteraceae</taxon>
        <taxon>Bradyrhizobium</taxon>
    </lineage>
</organism>
<feature type="signal peptide" evidence="1">
    <location>
        <begin position="1"/>
        <end position="17"/>
    </location>
</feature>
<gene>
    <name evidence="2" type="ORF">BjapCC829_23735</name>
</gene>
<reference evidence="2" key="1">
    <citation type="submission" date="2021-11" db="EMBL/GenBank/DDBJ databases">
        <title>Australian commercial rhizobial inoculants.</title>
        <authorList>
            <person name="Kohlmeier M.G."/>
            <person name="O'Hara G.W."/>
            <person name="Colombi E."/>
            <person name="Ramsay J.P."/>
            <person name="Terpolilli J."/>
        </authorList>
    </citation>
    <scope>NUCLEOTIDE SEQUENCE</scope>
    <source>
        <strain evidence="2">CC829</strain>
    </source>
</reference>
<evidence type="ECO:0000313" key="3">
    <source>
        <dbReference type="Proteomes" id="UP001430990"/>
    </source>
</evidence>
<dbReference type="RefSeq" id="WP_231141994.1">
    <property type="nucleotide sequence ID" value="NZ_CP088100.1"/>
</dbReference>
<name>A0ABY3QAY3_9BRAD</name>
<proteinExistence type="predicted"/>
<dbReference type="EMBL" id="CP088100">
    <property type="protein sequence ID" value="UFW83000.1"/>
    <property type="molecule type" value="Genomic_DNA"/>
</dbReference>
<feature type="chain" id="PRO_5046564475" evidence="1">
    <location>
        <begin position="18"/>
        <end position="162"/>
    </location>
</feature>
<evidence type="ECO:0000313" key="2">
    <source>
        <dbReference type="EMBL" id="UFW83000.1"/>
    </source>
</evidence>
<keyword evidence="3" id="KW-1185">Reference proteome</keyword>
<accession>A0ABY3QAY3</accession>
<sequence>MKYAVLAVALISFPALADSGKRDLLGFSPGMTLASAKAFGAKRNFRCETVPKATFALVCRNGAQTVTLVSGFAEGSLIYDVQLKVDIEDLAAGAEKVSKEFGRPPDFVPPSYEPVQRYEWKLETGEKVKLKTDVLTLTSLKIFSENSKQDKAARKAKQLSDF</sequence>
<dbReference type="Proteomes" id="UP001430990">
    <property type="component" value="Chromosome"/>
</dbReference>
<evidence type="ECO:0000256" key="1">
    <source>
        <dbReference type="SAM" id="SignalP"/>
    </source>
</evidence>
<keyword evidence="1" id="KW-0732">Signal</keyword>